<gene>
    <name evidence="2" type="ORF">SAMN05216605_109129</name>
</gene>
<dbReference type="Proteomes" id="UP000182894">
    <property type="component" value="Unassembled WGS sequence"/>
</dbReference>
<dbReference type="EMBL" id="FNCO01000009">
    <property type="protein sequence ID" value="SDH93289.1"/>
    <property type="molecule type" value="Genomic_DNA"/>
</dbReference>
<name>A0A1G8GFT7_9PSED</name>
<proteinExistence type="predicted"/>
<keyword evidence="3" id="KW-1185">Reference proteome</keyword>
<evidence type="ECO:0000313" key="2">
    <source>
        <dbReference type="EMBL" id="SDH93289.1"/>
    </source>
</evidence>
<keyword evidence="1" id="KW-0472">Membrane</keyword>
<keyword evidence="1" id="KW-0812">Transmembrane</keyword>
<organism evidence="2 3">
    <name type="scientific">Pseudomonas abietaniphila</name>
    <dbReference type="NCBI Taxonomy" id="89065"/>
    <lineage>
        <taxon>Bacteria</taxon>
        <taxon>Pseudomonadati</taxon>
        <taxon>Pseudomonadota</taxon>
        <taxon>Gammaproteobacteria</taxon>
        <taxon>Pseudomonadales</taxon>
        <taxon>Pseudomonadaceae</taxon>
        <taxon>Pseudomonas</taxon>
    </lineage>
</organism>
<sequence>MHRLWQRYLVLLDNDLSPKIFDNFKNMVLCALLLAAGTDALRKGHSLFMSPVDSSTTGWGLIAIAAILMVLNLSDGIRRLARLRYHIVWQIMIVVLYVFISERVVELVWNYRAE</sequence>
<evidence type="ECO:0000256" key="1">
    <source>
        <dbReference type="SAM" id="Phobius"/>
    </source>
</evidence>
<feature type="transmembrane region" description="Helical" evidence="1">
    <location>
        <begin position="56"/>
        <end position="74"/>
    </location>
</feature>
<protein>
    <submittedName>
        <fullName evidence="2">Uncharacterized protein</fullName>
    </submittedName>
</protein>
<dbReference type="RefSeq" id="WP_074754193.1">
    <property type="nucleotide sequence ID" value="NZ_FNCO01000009.1"/>
</dbReference>
<dbReference type="AlphaFoldDB" id="A0A1G8GFT7"/>
<reference evidence="3" key="1">
    <citation type="submission" date="2016-10" db="EMBL/GenBank/DDBJ databases">
        <authorList>
            <person name="Varghese N."/>
            <person name="Submissions S."/>
        </authorList>
    </citation>
    <scope>NUCLEOTIDE SEQUENCE [LARGE SCALE GENOMIC DNA]</scope>
    <source>
        <strain evidence="3">ATCC 700689</strain>
    </source>
</reference>
<keyword evidence="1" id="KW-1133">Transmembrane helix</keyword>
<dbReference type="OrthoDB" id="7005332at2"/>
<evidence type="ECO:0000313" key="3">
    <source>
        <dbReference type="Proteomes" id="UP000182894"/>
    </source>
</evidence>
<accession>A0A1G8GFT7</accession>
<feature type="transmembrane region" description="Helical" evidence="1">
    <location>
        <begin position="83"/>
        <end position="100"/>
    </location>
</feature>